<dbReference type="eggNOG" id="ENOG5033HF9">
    <property type="taxonomic scope" value="Bacteria"/>
</dbReference>
<keyword evidence="1" id="KW-0472">Membrane</keyword>
<feature type="transmembrane region" description="Helical" evidence="1">
    <location>
        <begin position="65"/>
        <end position="86"/>
    </location>
</feature>
<sequence>MITFTISLLFWYLFPIIALFGAQFIVTFFQLKRKFNLKAPDIATFFLIFGFHQLSLEVLGTTLLAYYFMSIILLAIGLAFVHAYFFDEINYQRFFKMYWRMVFLFTLFIYILLIIVSLIGLII</sequence>
<keyword evidence="1" id="KW-1133">Transmembrane helix</keyword>
<protein>
    <recommendedName>
        <fullName evidence="4">Lipoprotein</fullName>
    </recommendedName>
</protein>
<comment type="caution">
    <text evidence="2">The sequence shown here is derived from an EMBL/GenBank/DDBJ whole genome shotgun (WGS) entry which is preliminary data.</text>
</comment>
<reference evidence="2 3" key="1">
    <citation type="submission" date="2013-03" db="EMBL/GenBank/DDBJ databases">
        <title>The Genome Sequence of Enterococcus sulfureus ATCC_49903 (PacBio/Illumina hybrid assembly).</title>
        <authorList>
            <consortium name="The Broad Institute Genomics Platform"/>
            <consortium name="The Broad Institute Genome Sequencing Center for Infectious Disease"/>
            <person name="Earl A."/>
            <person name="Russ C."/>
            <person name="Gilmore M."/>
            <person name="Surin D."/>
            <person name="Walker B."/>
            <person name="Young S."/>
            <person name="Zeng Q."/>
            <person name="Gargeya S."/>
            <person name="Fitzgerald M."/>
            <person name="Haas B."/>
            <person name="Abouelleil A."/>
            <person name="Allen A.W."/>
            <person name="Alvarado L."/>
            <person name="Arachchi H.M."/>
            <person name="Berlin A.M."/>
            <person name="Chapman S.B."/>
            <person name="Gainer-Dewar J."/>
            <person name="Goldberg J."/>
            <person name="Griggs A."/>
            <person name="Gujja S."/>
            <person name="Hansen M."/>
            <person name="Howarth C."/>
            <person name="Imamovic A."/>
            <person name="Ireland A."/>
            <person name="Larimer J."/>
            <person name="McCowan C."/>
            <person name="Murphy C."/>
            <person name="Pearson M."/>
            <person name="Poon T.W."/>
            <person name="Priest M."/>
            <person name="Roberts A."/>
            <person name="Saif S."/>
            <person name="Shea T."/>
            <person name="Sisk P."/>
            <person name="Sykes S."/>
            <person name="Wortman J."/>
            <person name="Nusbaum C."/>
            <person name="Birren B."/>
        </authorList>
    </citation>
    <scope>NUCLEOTIDE SEQUENCE [LARGE SCALE GENOMIC DNA]</scope>
    <source>
        <strain evidence="2 3">ATCC 49903</strain>
    </source>
</reference>
<dbReference type="AlphaFoldDB" id="S0LDJ0"/>
<evidence type="ECO:0000313" key="3">
    <source>
        <dbReference type="Proteomes" id="UP000015961"/>
    </source>
</evidence>
<keyword evidence="1" id="KW-0812">Transmembrane</keyword>
<keyword evidence="3" id="KW-1185">Reference proteome</keyword>
<proteinExistence type="predicted"/>
<gene>
    <name evidence="2" type="ORF">I573_00087</name>
</gene>
<dbReference type="PATRIC" id="fig|1140003.3.peg.85"/>
<dbReference type="InterPro" id="IPR024515">
    <property type="entry name" value="DUF3397"/>
</dbReference>
<evidence type="ECO:0000313" key="2">
    <source>
        <dbReference type="EMBL" id="EOT87032.1"/>
    </source>
</evidence>
<dbReference type="OrthoDB" id="2299708at2"/>
<dbReference type="STRING" id="1140003.OMY_00088"/>
<dbReference type="Pfam" id="PF11877">
    <property type="entry name" value="DUF3397"/>
    <property type="match status" value="1"/>
</dbReference>
<organism evidence="2 3">
    <name type="scientific">Enterococcus sulfureus ATCC 49903</name>
    <dbReference type="NCBI Taxonomy" id="1140003"/>
    <lineage>
        <taxon>Bacteria</taxon>
        <taxon>Bacillati</taxon>
        <taxon>Bacillota</taxon>
        <taxon>Bacilli</taxon>
        <taxon>Lactobacillales</taxon>
        <taxon>Enterococcaceae</taxon>
        <taxon>Enterococcus</taxon>
    </lineage>
</organism>
<dbReference type="EMBL" id="ASWO01000001">
    <property type="protein sequence ID" value="EOT87032.1"/>
    <property type="molecule type" value="Genomic_DNA"/>
</dbReference>
<evidence type="ECO:0008006" key="4">
    <source>
        <dbReference type="Google" id="ProtNLM"/>
    </source>
</evidence>
<name>S0LDJ0_9ENTE</name>
<dbReference type="RefSeq" id="WP_016184580.1">
    <property type="nucleotide sequence ID" value="NZ_ASWO01000001.1"/>
</dbReference>
<feature type="transmembrane region" description="Helical" evidence="1">
    <location>
        <begin position="6"/>
        <end position="29"/>
    </location>
</feature>
<feature type="transmembrane region" description="Helical" evidence="1">
    <location>
        <begin position="41"/>
        <end position="59"/>
    </location>
</feature>
<feature type="transmembrane region" description="Helical" evidence="1">
    <location>
        <begin position="98"/>
        <end position="122"/>
    </location>
</feature>
<accession>S0LDJ0</accession>
<evidence type="ECO:0000256" key="1">
    <source>
        <dbReference type="SAM" id="Phobius"/>
    </source>
</evidence>
<dbReference type="Proteomes" id="UP000015961">
    <property type="component" value="Unassembled WGS sequence"/>
</dbReference>